<feature type="domain" description="Secretion system C-terminal sorting" evidence="2">
    <location>
        <begin position="1028"/>
        <end position="1094"/>
    </location>
</feature>
<dbReference type="SUPFAM" id="SSF141072">
    <property type="entry name" value="CalX-like"/>
    <property type="match status" value="1"/>
</dbReference>
<accession>A0ABN1MLP0</accession>
<dbReference type="InterPro" id="IPR026444">
    <property type="entry name" value="Secre_tail"/>
</dbReference>
<evidence type="ECO:0000259" key="3">
    <source>
        <dbReference type="Pfam" id="PF22494"/>
    </source>
</evidence>
<name>A0ABN1MLP0_9FLAO</name>
<dbReference type="Gene3D" id="2.60.120.380">
    <property type="match status" value="1"/>
</dbReference>
<dbReference type="InterPro" id="IPR038081">
    <property type="entry name" value="CalX-like_sf"/>
</dbReference>
<dbReference type="EMBL" id="BAAAFH010000003">
    <property type="protein sequence ID" value="GAA0873904.1"/>
    <property type="molecule type" value="Genomic_DNA"/>
</dbReference>
<dbReference type="Pfam" id="PF18962">
    <property type="entry name" value="Por_Secre_tail"/>
    <property type="match status" value="1"/>
</dbReference>
<dbReference type="Proteomes" id="UP001501126">
    <property type="component" value="Unassembled WGS sequence"/>
</dbReference>
<dbReference type="PANTHER" id="PTHR46928">
    <property type="entry name" value="MESENCHYME-SPECIFIC CELL SURFACE GLYCOPROTEIN"/>
    <property type="match status" value="1"/>
</dbReference>
<keyword evidence="5" id="KW-1185">Reference proteome</keyword>
<gene>
    <name evidence="4" type="ORF">GCM10009118_03120</name>
</gene>
<sequence>MKKGYLVIAIGLITFLQSTGALGQNPGLLISEFLQNPSGTDSPYEYVELLATDDIDFSVTPYTIIVTNNGTAQAEGWVTGGTYTYAFEISTGTVSVGDVVYVGGTLMAPVGTKLRMIDTGVDGGDGGVGNATSSGVIGNGGANADGIGVFNVPVSSITSSTVPTDAVFFGTGIGAAEVNGGADGYELPVNDLYSGGKLTASSAYVVDADLTVASGMFDLTTNTFVIPRTFSSGTATETSEILFGNAAPVQIGFDENNRTVNEDAGTISFTMTPLNASSNLAQFDLEIVGFSTATDQSDFSIAQMSYTIQPGVTTPITVSVEILEDLLEEQSEYITLTIVNENNVQVSGNPSITLYITDNDRILPAATNEVKLQLLTSFSNGAEDLSSAEITAYDEGSSQLFIANSVANNIDFVDFQDPSNPVLDFSFNVDSIGAVNSITAYNGVVVVALENLDPQQNGYLLFLDADGNWLNRIEVGAMPDMVTFNHAKDKILVANEGEPNDDYTTDPEGSISIVDYSAGAAALTQSDVTMITFTAYNGQEATLRNQGIRIFGPGASASQDFEPEYITVLENDEVAYVSLQENNALAVLDLVNITVEDILPLGTIDHSLFGFGMDVSNVTEGINIANFPVKGMFQPDAISSITIDGSSYIFTANEGDSRDYGGYSEEARIKNLVLDPTVFLDATFLQRDEVLGRLNTTLANGDADNNNQHEEIYTYGTRSFSIWDADGNLVFDSGDWFEQIIAADPVFAEMFNASNTGMSTKNRSDDKGPEPEGIETAYINGVPFAFVSLERIGGVMLFTISDPTAPQYLGYYNNRDVVTNGPDKGAEGLLYIEADASPNGKALLILSNEVSSSLTIFQVETCQELSGLTIATTDGTDEYCEGFSTEIVATSSSTLDYQWNLDHSEISGATESSLEADTPGAYSVSFTNTAESCSGTTAALDIEELPAPVPTITSSDDALTTEVFTGYEWYFEGSALPDSDQQIWTPTENGDYTVVVTGSNGCEGTSAVYTVMGLSLSDFENPTYTVAPNPANETVTISTQADFNVALYDAGGNLVHKSESQNKGANIAVSGLSNGVYYIQITSETVSETFKLVVQH</sequence>
<dbReference type="PANTHER" id="PTHR46928:SF1">
    <property type="entry name" value="MESENCHYME-SPECIFIC CELL SURFACE GLYCOPROTEIN"/>
    <property type="match status" value="1"/>
</dbReference>
<feature type="domain" description="Choice-of-anchor I" evidence="3">
    <location>
        <begin position="385"/>
        <end position="858"/>
    </location>
</feature>
<dbReference type="InterPro" id="IPR055188">
    <property type="entry name" value="Choice_anch_I"/>
</dbReference>
<proteinExistence type="predicted"/>
<evidence type="ECO:0000313" key="5">
    <source>
        <dbReference type="Proteomes" id="UP001501126"/>
    </source>
</evidence>
<evidence type="ECO:0000259" key="2">
    <source>
        <dbReference type="Pfam" id="PF18962"/>
    </source>
</evidence>
<dbReference type="Gene3D" id="2.60.40.2030">
    <property type="match status" value="1"/>
</dbReference>
<dbReference type="RefSeq" id="WP_343784409.1">
    <property type="nucleotide sequence ID" value="NZ_BAAAFH010000003.1"/>
</dbReference>
<keyword evidence="1" id="KW-0732">Signal</keyword>
<dbReference type="Pfam" id="PF22494">
    <property type="entry name" value="choice_anch_I"/>
    <property type="match status" value="1"/>
</dbReference>
<dbReference type="InterPro" id="IPR011044">
    <property type="entry name" value="Quino_amine_DH_bsu"/>
</dbReference>
<organism evidence="4 5">
    <name type="scientific">Wandonia haliotis</name>
    <dbReference type="NCBI Taxonomy" id="574963"/>
    <lineage>
        <taxon>Bacteria</taxon>
        <taxon>Pseudomonadati</taxon>
        <taxon>Bacteroidota</taxon>
        <taxon>Flavobacteriia</taxon>
        <taxon>Flavobacteriales</taxon>
        <taxon>Crocinitomicaceae</taxon>
        <taxon>Wandonia</taxon>
    </lineage>
</organism>
<reference evidence="4 5" key="1">
    <citation type="journal article" date="2019" name="Int. J. Syst. Evol. Microbiol.">
        <title>The Global Catalogue of Microorganisms (GCM) 10K type strain sequencing project: providing services to taxonomists for standard genome sequencing and annotation.</title>
        <authorList>
            <consortium name="The Broad Institute Genomics Platform"/>
            <consortium name="The Broad Institute Genome Sequencing Center for Infectious Disease"/>
            <person name="Wu L."/>
            <person name="Ma J."/>
        </authorList>
    </citation>
    <scope>NUCLEOTIDE SEQUENCE [LARGE SCALE GENOMIC DNA]</scope>
    <source>
        <strain evidence="4 5">JCM 16083</strain>
    </source>
</reference>
<dbReference type="InterPro" id="IPR052956">
    <property type="entry name" value="Mesenchyme-surface_protein"/>
</dbReference>
<dbReference type="NCBIfam" id="NF038117">
    <property type="entry name" value="choice_anch_I"/>
    <property type="match status" value="1"/>
</dbReference>
<protein>
    <submittedName>
        <fullName evidence="4">Uncharacterized protein</fullName>
    </submittedName>
</protein>
<evidence type="ECO:0000313" key="4">
    <source>
        <dbReference type="EMBL" id="GAA0873904.1"/>
    </source>
</evidence>
<dbReference type="NCBIfam" id="TIGR04183">
    <property type="entry name" value="Por_Secre_tail"/>
    <property type="match status" value="1"/>
</dbReference>
<comment type="caution">
    <text evidence="4">The sequence shown here is derived from an EMBL/GenBank/DDBJ whole genome shotgun (WGS) entry which is preliminary data.</text>
</comment>
<dbReference type="SUPFAM" id="SSF50969">
    <property type="entry name" value="YVTN repeat-like/Quinoprotein amine dehydrogenase"/>
    <property type="match status" value="1"/>
</dbReference>
<evidence type="ECO:0000256" key="1">
    <source>
        <dbReference type="ARBA" id="ARBA00022729"/>
    </source>
</evidence>